<evidence type="ECO:0000256" key="2">
    <source>
        <dbReference type="ARBA" id="ARBA00022679"/>
    </source>
</evidence>
<dbReference type="PANTHER" id="PTHR22974">
    <property type="entry name" value="MIXED LINEAGE PROTEIN KINASE"/>
    <property type="match status" value="1"/>
</dbReference>
<evidence type="ECO:0000256" key="6">
    <source>
        <dbReference type="PROSITE-ProRule" id="PRU10141"/>
    </source>
</evidence>
<dbReference type="RefSeq" id="XP_008609782.1">
    <property type="nucleotide sequence ID" value="XM_008611560.1"/>
</dbReference>
<dbReference type="Pfam" id="PF00069">
    <property type="entry name" value="Pkinase"/>
    <property type="match status" value="1"/>
</dbReference>
<dbReference type="EMBL" id="JH767146">
    <property type="protein sequence ID" value="EQC37001.1"/>
    <property type="molecule type" value="Genomic_DNA"/>
</dbReference>
<dbReference type="InterPro" id="IPR017441">
    <property type="entry name" value="Protein_kinase_ATP_BS"/>
</dbReference>
<proteinExistence type="predicted"/>
<dbReference type="InterPro" id="IPR011009">
    <property type="entry name" value="Kinase-like_dom_sf"/>
</dbReference>
<dbReference type="GO" id="GO:0000776">
    <property type="term" value="C:kinetochore"/>
    <property type="evidence" value="ECO:0007669"/>
    <property type="project" value="TreeGrafter"/>
</dbReference>
<dbReference type="GO" id="GO:0007094">
    <property type="term" value="P:mitotic spindle assembly checkpoint signaling"/>
    <property type="evidence" value="ECO:0007669"/>
    <property type="project" value="TreeGrafter"/>
</dbReference>
<evidence type="ECO:0000259" key="8">
    <source>
        <dbReference type="PROSITE" id="PS50011"/>
    </source>
</evidence>
<keyword evidence="1" id="KW-0723">Serine/threonine-protein kinase</keyword>
<keyword evidence="4 9" id="KW-0418">Kinase</keyword>
<keyword evidence="3 6" id="KW-0547">Nucleotide-binding</keyword>
<dbReference type="RefSeq" id="XP_008609783.1">
    <property type="nucleotide sequence ID" value="XM_008611561.1"/>
</dbReference>
<dbReference type="SUPFAM" id="SSF56112">
    <property type="entry name" value="Protein kinase-like (PK-like)"/>
    <property type="match status" value="1"/>
</dbReference>
<dbReference type="OMA" id="HRIMKNG"/>
<evidence type="ECO:0000313" key="11">
    <source>
        <dbReference type="Proteomes" id="UP000030762"/>
    </source>
</evidence>
<dbReference type="VEuPathDB" id="FungiDB:SDRG_05819"/>
<evidence type="ECO:0000313" key="10">
    <source>
        <dbReference type="EMBL" id="EQC37002.1"/>
    </source>
</evidence>
<feature type="region of interest" description="Disordered" evidence="7">
    <location>
        <begin position="449"/>
        <end position="494"/>
    </location>
</feature>
<dbReference type="GO" id="GO:0005634">
    <property type="term" value="C:nucleus"/>
    <property type="evidence" value="ECO:0007669"/>
    <property type="project" value="TreeGrafter"/>
</dbReference>
<evidence type="ECO:0000256" key="7">
    <source>
        <dbReference type="SAM" id="MobiDB-lite"/>
    </source>
</evidence>
<dbReference type="Gene3D" id="1.10.510.10">
    <property type="entry name" value="Transferase(Phosphotransferase) domain 1"/>
    <property type="match status" value="1"/>
</dbReference>
<dbReference type="OrthoDB" id="20524at2759"/>
<feature type="compositionally biased region" description="Polar residues" evidence="7">
    <location>
        <begin position="236"/>
        <end position="247"/>
    </location>
</feature>
<reference evidence="9 11" key="1">
    <citation type="submission" date="2012-04" db="EMBL/GenBank/DDBJ databases">
        <title>The Genome Sequence of Saprolegnia declina VS20.</title>
        <authorList>
            <consortium name="The Broad Institute Genome Sequencing Platform"/>
            <person name="Russ C."/>
            <person name="Nusbaum C."/>
            <person name="Tyler B."/>
            <person name="van West P."/>
            <person name="Dieguez-Uribeondo J."/>
            <person name="de Bruijn I."/>
            <person name="Tripathy S."/>
            <person name="Jiang R."/>
            <person name="Young S.K."/>
            <person name="Zeng Q."/>
            <person name="Gargeya S."/>
            <person name="Fitzgerald M."/>
            <person name="Haas B."/>
            <person name="Abouelleil A."/>
            <person name="Alvarado L."/>
            <person name="Arachchi H.M."/>
            <person name="Berlin A."/>
            <person name="Chapman S.B."/>
            <person name="Goldberg J."/>
            <person name="Griggs A."/>
            <person name="Gujja S."/>
            <person name="Hansen M."/>
            <person name="Howarth C."/>
            <person name="Imamovic A."/>
            <person name="Larimer J."/>
            <person name="McCowen C."/>
            <person name="Montmayeur A."/>
            <person name="Murphy C."/>
            <person name="Neiman D."/>
            <person name="Pearson M."/>
            <person name="Priest M."/>
            <person name="Roberts A."/>
            <person name="Saif S."/>
            <person name="Shea T."/>
            <person name="Sisk P."/>
            <person name="Sykes S."/>
            <person name="Wortman J."/>
            <person name="Nusbaum C."/>
            <person name="Birren B."/>
        </authorList>
    </citation>
    <scope>NUCLEOTIDE SEQUENCE [LARGE SCALE GENOMIC DNA]</scope>
    <source>
        <strain evidence="9 11">VS20</strain>
    </source>
</reference>
<dbReference type="EMBL" id="JH767146">
    <property type="protein sequence ID" value="EQC37002.1"/>
    <property type="molecule type" value="Genomic_DNA"/>
</dbReference>
<dbReference type="GO" id="GO:0034501">
    <property type="term" value="P:protein localization to kinetochore"/>
    <property type="evidence" value="ECO:0007669"/>
    <property type="project" value="TreeGrafter"/>
</dbReference>
<dbReference type="eggNOG" id="KOG0596">
    <property type="taxonomic scope" value="Eukaryota"/>
</dbReference>
<dbReference type="AlphaFoldDB" id="T0QQK2"/>
<dbReference type="InParanoid" id="T0QQK2"/>
<evidence type="ECO:0000256" key="5">
    <source>
        <dbReference type="ARBA" id="ARBA00022840"/>
    </source>
</evidence>
<feature type="region of interest" description="Disordered" evidence="7">
    <location>
        <begin position="178"/>
        <end position="402"/>
    </location>
</feature>
<dbReference type="InterPro" id="IPR000719">
    <property type="entry name" value="Prot_kinase_dom"/>
</dbReference>
<feature type="compositionally biased region" description="Low complexity" evidence="7">
    <location>
        <begin position="473"/>
        <end position="482"/>
    </location>
</feature>
<feature type="domain" description="Protein kinase" evidence="8">
    <location>
        <begin position="519"/>
        <end position="792"/>
    </location>
</feature>
<dbReference type="InterPro" id="IPR027084">
    <property type="entry name" value="Mps1_cat"/>
</dbReference>
<evidence type="ECO:0000256" key="4">
    <source>
        <dbReference type="ARBA" id="ARBA00022777"/>
    </source>
</evidence>
<dbReference type="PROSITE" id="PS00108">
    <property type="entry name" value="PROTEIN_KINASE_ST"/>
    <property type="match status" value="1"/>
</dbReference>
<dbReference type="PROSITE" id="PS00107">
    <property type="entry name" value="PROTEIN_KINASE_ATP"/>
    <property type="match status" value="1"/>
</dbReference>
<dbReference type="InterPro" id="IPR008271">
    <property type="entry name" value="Ser/Thr_kinase_AS"/>
</dbReference>
<dbReference type="PANTHER" id="PTHR22974:SF21">
    <property type="entry name" value="DUAL SPECIFICITY PROTEIN KINASE TTK"/>
    <property type="match status" value="1"/>
</dbReference>
<feature type="binding site" evidence="6">
    <location>
        <position position="547"/>
    </location>
    <ligand>
        <name>ATP</name>
        <dbReference type="ChEBI" id="CHEBI:30616"/>
    </ligand>
</feature>
<dbReference type="SMART" id="SM00220">
    <property type="entry name" value="S_TKc"/>
    <property type="match status" value="1"/>
</dbReference>
<dbReference type="GO" id="GO:0005524">
    <property type="term" value="F:ATP binding"/>
    <property type="evidence" value="ECO:0007669"/>
    <property type="project" value="UniProtKB-UniRule"/>
</dbReference>
<sequence length="851" mass="94210">MIRSPMLRFGENETDIFLLDVSVCDVPGDTGLGTALMVERNKLAEEARKDPLNIEVMSRLLKNCARLYSQHPRPVELLFRRAMTTFQRQPLDSAGADLWIEMLLGLGAILAADTMKKRDILSQASFSAHVKGKTVFYEYFANFEMQQNRSQAAQDLLNKAVEKDMLTPEARQQIWDKVQRTQPDASQAPREFVSRPPDTPVQTSRSSHVYSTPRNSTTPAVARTTSTTLRTASLAESWTTPLQTEPRTTAAAPSSVLRTTSLSSALTTPLPSKLGNRDARSTQRKPQIRPSFQLGSIGLPMRVRQSAASPMSQDEEDDKEHSPPPPLNRPLVTGIKREPKYSEDDDKENSPAAPSSRPLVDGIKREAKYPKKAPFQEKDISYIKDWNPARTPSATEPTKAKRALGYLDPNSLEVHNVPASPAVSDASDMEIELSRQSVRDDDEDTALLLAKKTPPSGRKRALSPSVDHARSHAPSASSTPSSASPPEPATPFRNSDVSSDVIARLIDSKNHIVVNGVTFLSLKQIGSGGSSKVFRVLGPDMQTYALKKIKMKRMDDASVISYENEIMMLKRLQGSPYIIKLLANEMDYEGKVLYVVMEQGEIDLKDKLKELKNNQIVLEENFLRITWQQMLQAVNYIHNQRVIHGDLKPANFLFVNGALKLIDFGIAKAISNDTTNIVRENHEGTANFMPPEVASGIVATDKGATPKKVGRAGDIWSLGCILYQIVYGDTPFGTFNNIFEKFIRISDPNHAITFKKLHNKPLEDVIRSCLQRDPKLRPTIEGPNGLLEHPFLNPNKGGLTPSTLETTLAKATQFIYEHGCSPAVVDIADRLQAAVSHHHLANVVPNSQTAL</sequence>
<feature type="compositionally biased region" description="Low complexity" evidence="7">
    <location>
        <begin position="216"/>
        <end position="235"/>
    </location>
</feature>
<dbReference type="PROSITE" id="PS50011">
    <property type="entry name" value="PROTEIN_KINASE_DOM"/>
    <property type="match status" value="1"/>
</dbReference>
<dbReference type="Gene3D" id="3.30.200.20">
    <property type="entry name" value="Phosphorylase Kinase, domain 1"/>
    <property type="match status" value="1"/>
</dbReference>
<dbReference type="GO" id="GO:0033316">
    <property type="term" value="P:meiotic spindle assembly checkpoint signaling"/>
    <property type="evidence" value="ECO:0007669"/>
    <property type="project" value="TreeGrafter"/>
</dbReference>
<protein>
    <submittedName>
        <fullName evidence="9 10">TTK protein kinase</fullName>
    </submittedName>
</protein>
<feature type="compositionally biased region" description="Basic and acidic residues" evidence="7">
    <location>
        <begin position="362"/>
        <end position="382"/>
    </location>
</feature>
<evidence type="ECO:0000256" key="1">
    <source>
        <dbReference type="ARBA" id="ARBA00022527"/>
    </source>
</evidence>
<dbReference type="Proteomes" id="UP000030762">
    <property type="component" value="Unassembled WGS sequence"/>
</dbReference>
<dbReference type="FunFam" id="3.30.200.20:FF:000131">
    <property type="entry name" value="Dual specificity protein kinase TTK"/>
    <property type="match status" value="1"/>
</dbReference>
<dbReference type="STRING" id="1156394.T0QQK2"/>
<dbReference type="GO" id="GO:0098813">
    <property type="term" value="P:nuclear chromosome segregation"/>
    <property type="evidence" value="ECO:0007669"/>
    <property type="project" value="UniProtKB-ARBA"/>
</dbReference>
<dbReference type="FunFam" id="1.10.510.10:FF:000224">
    <property type="entry name" value="serine/threonine-protein kinase mph1 isoform X1"/>
    <property type="match status" value="1"/>
</dbReference>
<organism evidence="9 11">
    <name type="scientific">Saprolegnia diclina (strain VS20)</name>
    <dbReference type="NCBI Taxonomy" id="1156394"/>
    <lineage>
        <taxon>Eukaryota</taxon>
        <taxon>Sar</taxon>
        <taxon>Stramenopiles</taxon>
        <taxon>Oomycota</taxon>
        <taxon>Saprolegniomycetes</taxon>
        <taxon>Saprolegniales</taxon>
        <taxon>Saprolegniaceae</taxon>
        <taxon>Saprolegnia</taxon>
    </lineage>
</organism>
<keyword evidence="5 6" id="KW-0067">ATP-binding</keyword>
<accession>T0QQK2</accession>
<keyword evidence="2" id="KW-0808">Transferase</keyword>
<evidence type="ECO:0000313" key="9">
    <source>
        <dbReference type="EMBL" id="EQC37001.1"/>
    </source>
</evidence>
<feature type="compositionally biased region" description="Low complexity" evidence="7">
    <location>
        <begin position="253"/>
        <end position="272"/>
    </location>
</feature>
<dbReference type="CDD" id="cd14131">
    <property type="entry name" value="PKc_Mps1"/>
    <property type="match status" value="1"/>
</dbReference>
<keyword evidence="11" id="KW-1185">Reference proteome</keyword>
<evidence type="ECO:0000256" key="3">
    <source>
        <dbReference type="ARBA" id="ARBA00022741"/>
    </source>
</evidence>
<dbReference type="GO" id="GO:0004712">
    <property type="term" value="F:protein serine/threonine/tyrosine kinase activity"/>
    <property type="evidence" value="ECO:0007669"/>
    <property type="project" value="TreeGrafter"/>
</dbReference>
<dbReference type="GeneID" id="19946546"/>
<feature type="compositionally biased region" description="Polar residues" evidence="7">
    <location>
        <begin position="200"/>
        <end position="215"/>
    </location>
</feature>
<dbReference type="GO" id="GO:0004674">
    <property type="term" value="F:protein serine/threonine kinase activity"/>
    <property type="evidence" value="ECO:0007669"/>
    <property type="project" value="UniProtKB-KW"/>
</dbReference>
<gene>
    <name evidence="9" type="ORF">SDRG_05819</name>
</gene>
<name>T0QQK2_SAPDV</name>